<accession>A0A1C3P046</accession>
<gene>
    <name evidence="1" type="ORF">FDG2_3648</name>
</gene>
<name>A0A1C3P046_9ACTN</name>
<protein>
    <submittedName>
        <fullName evidence="1">Uncharacterized protein</fullName>
    </submittedName>
</protein>
<organism evidence="1 2">
    <name type="scientific">Candidatus Protofrankia californiensis</name>
    <dbReference type="NCBI Taxonomy" id="1839754"/>
    <lineage>
        <taxon>Bacteria</taxon>
        <taxon>Bacillati</taxon>
        <taxon>Actinomycetota</taxon>
        <taxon>Actinomycetes</taxon>
        <taxon>Frankiales</taxon>
        <taxon>Frankiaceae</taxon>
        <taxon>Protofrankia</taxon>
    </lineage>
</organism>
<reference evidence="2" key="1">
    <citation type="submission" date="2016-02" db="EMBL/GenBank/DDBJ databases">
        <authorList>
            <person name="Wibberg D."/>
        </authorList>
    </citation>
    <scope>NUCLEOTIDE SEQUENCE [LARGE SCALE GENOMIC DNA]</scope>
</reference>
<dbReference type="AlphaFoldDB" id="A0A1C3P046"/>
<evidence type="ECO:0000313" key="1">
    <source>
        <dbReference type="EMBL" id="SBW23150.1"/>
    </source>
</evidence>
<keyword evidence="2" id="KW-1185">Reference proteome</keyword>
<proteinExistence type="predicted"/>
<sequence>MAPWYASAAITCETAEGSSRVQFLRYRTSTDMEAYLDRAAKSVNGLGDCNQGQEMNGTWHTPTSAALGRKVCIFLKSGKFQINWAFNTERVVAIREDQSATSAASWWYKNACALNTC</sequence>
<dbReference type="Proteomes" id="UP000199013">
    <property type="component" value="Unassembled WGS sequence"/>
</dbReference>
<evidence type="ECO:0000313" key="2">
    <source>
        <dbReference type="Proteomes" id="UP000199013"/>
    </source>
</evidence>
<dbReference type="EMBL" id="FLUV01001532">
    <property type="protein sequence ID" value="SBW23150.1"/>
    <property type="molecule type" value="Genomic_DNA"/>
</dbReference>